<dbReference type="AlphaFoldDB" id="A0AAE0S661"/>
<dbReference type="Proteomes" id="UP001195483">
    <property type="component" value="Unassembled WGS sequence"/>
</dbReference>
<evidence type="ECO:0000313" key="2">
    <source>
        <dbReference type="Proteomes" id="UP001195483"/>
    </source>
</evidence>
<dbReference type="EMBL" id="JAEAOA010002240">
    <property type="protein sequence ID" value="KAK3585942.1"/>
    <property type="molecule type" value="Genomic_DNA"/>
</dbReference>
<evidence type="ECO:0000313" key="1">
    <source>
        <dbReference type="EMBL" id="KAK3585942.1"/>
    </source>
</evidence>
<reference evidence="1" key="1">
    <citation type="journal article" date="2021" name="Genome Biol. Evol.">
        <title>A High-Quality Reference Genome for a Parasitic Bivalve with Doubly Uniparental Inheritance (Bivalvia: Unionida).</title>
        <authorList>
            <person name="Smith C.H."/>
        </authorList>
    </citation>
    <scope>NUCLEOTIDE SEQUENCE</scope>
    <source>
        <strain evidence="1">CHS0354</strain>
    </source>
</reference>
<gene>
    <name evidence="1" type="ORF">CHS0354_038484</name>
</gene>
<comment type="caution">
    <text evidence="1">The sequence shown here is derived from an EMBL/GenBank/DDBJ whole genome shotgun (WGS) entry which is preliminary data.</text>
</comment>
<proteinExistence type="predicted"/>
<name>A0AAE0S661_9BIVA</name>
<keyword evidence="2" id="KW-1185">Reference proteome</keyword>
<sequence length="73" mass="8343">DRGSTHTRDVGIVGPIYKEKDDSEQARNREFLFLEDCCESMLYEEGQRQYFNVPLGGETMMDGICPPARVVNK</sequence>
<feature type="non-terminal residue" evidence="1">
    <location>
        <position position="73"/>
    </location>
</feature>
<reference evidence="1" key="2">
    <citation type="journal article" date="2021" name="Genome Biol. Evol.">
        <title>Developing a high-quality reference genome for a parasitic bivalve with doubly uniparental inheritance (Bivalvia: Unionida).</title>
        <authorList>
            <person name="Smith C.H."/>
        </authorList>
    </citation>
    <scope>NUCLEOTIDE SEQUENCE</scope>
    <source>
        <strain evidence="1">CHS0354</strain>
        <tissue evidence="1">Mantle</tissue>
    </source>
</reference>
<protein>
    <submittedName>
        <fullName evidence="1">Uncharacterized protein</fullName>
    </submittedName>
</protein>
<accession>A0AAE0S661</accession>
<organism evidence="1 2">
    <name type="scientific">Potamilus streckersoni</name>
    <dbReference type="NCBI Taxonomy" id="2493646"/>
    <lineage>
        <taxon>Eukaryota</taxon>
        <taxon>Metazoa</taxon>
        <taxon>Spiralia</taxon>
        <taxon>Lophotrochozoa</taxon>
        <taxon>Mollusca</taxon>
        <taxon>Bivalvia</taxon>
        <taxon>Autobranchia</taxon>
        <taxon>Heteroconchia</taxon>
        <taxon>Palaeoheterodonta</taxon>
        <taxon>Unionida</taxon>
        <taxon>Unionoidea</taxon>
        <taxon>Unionidae</taxon>
        <taxon>Ambleminae</taxon>
        <taxon>Lampsilini</taxon>
        <taxon>Potamilus</taxon>
    </lineage>
</organism>
<reference evidence="1" key="3">
    <citation type="submission" date="2023-05" db="EMBL/GenBank/DDBJ databases">
        <authorList>
            <person name="Smith C.H."/>
        </authorList>
    </citation>
    <scope>NUCLEOTIDE SEQUENCE</scope>
    <source>
        <strain evidence="1">CHS0354</strain>
        <tissue evidence="1">Mantle</tissue>
    </source>
</reference>